<evidence type="ECO:0000259" key="2">
    <source>
        <dbReference type="Pfam" id="PF22893"/>
    </source>
</evidence>
<feature type="compositionally biased region" description="Basic and acidic residues" evidence="1">
    <location>
        <begin position="20"/>
        <end position="33"/>
    </location>
</feature>
<dbReference type="EMBL" id="KV454476">
    <property type="protein sequence ID" value="ODV63056.1"/>
    <property type="molecule type" value="Genomic_DNA"/>
</dbReference>
<feature type="non-terminal residue" evidence="3">
    <location>
        <position position="243"/>
    </location>
</feature>
<dbReference type="Proteomes" id="UP000095038">
    <property type="component" value="Unassembled WGS sequence"/>
</dbReference>
<gene>
    <name evidence="3" type="ORF">ASCRUDRAFT_74459</name>
</gene>
<dbReference type="RefSeq" id="XP_020049363.1">
    <property type="nucleotide sequence ID" value="XM_020192697.1"/>
</dbReference>
<dbReference type="InterPro" id="IPR054464">
    <property type="entry name" value="ULD_fung"/>
</dbReference>
<dbReference type="Pfam" id="PF22893">
    <property type="entry name" value="ULD_2"/>
    <property type="match status" value="1"/>
</dbReference>
<feature type="region of interest" description="Disordered" evidence="1">
    <location>
        <begin position="1"/>
        <end position="38"/>
    </location>
</feature>
<evidence type="ECO:0000256" key="1">
    <source>
        <dbReference type="SAM" id="MobiDB-lite"/>
    </source>
</evidence>
<evidence type="ECO:0000313" key="4">
    <source>
        <dbReference type="Proteomes" id="UP000095038"/>
    </source>
</evidence>
<dbReference type="InParanoid" id="A0A1D2VN76"/>
<feature type="compositionally biased region" description="Basic residues" evidence="1">
    <location>
        <begin position="232"/>
        <end position="243"/>
    </location>
</feature>
<keyword evidence="4" id="KW-1185">Reference proteome</keyword>
<reference evidence="4" key="1">
    <citation type="submission" date="2016-05" db="EMBL/GenBank/DDBJ databases">
        <title>Comparative genomics of biotechnologically important yeasts.</title>
        <authorList>
            <consortium name="DOE Joint Genome Institute"/>
            <person name="Riley R."/>
            <person name="Haridas S."/>
            <person name="Wolfe K.H."/>
            <person name="Lopes M.R."/>
            <person name="Hittinger C.T."/>
            <person name="Goker M."/>
            <person name="Salamov A."/>
            <person name="Wisecaver J."/>
            <person name="Long T.M."/>
            <person name="Aerts A.L."/>
            <person name="Barry K."/>
            <person name="Choi C."/>
            <person name="Clum A."/>
            <person name="Coughlan A.Y."/>
            <person name="Deshpande S."/>
            <person name="Douglass A.P."/>
            <person name="Hanson S.J."/>
            <person name="Klenk H.-P."/>
            <person name="Labutti K."/>
            <person name="Lapidus A."/>
            <person name="Lindquist E."/>
            <person name="Lipzen A."/>
            <person name="Meier-Kolthoff J.P."/>
            <person name="Ohm R.A."/>
            <person name="Otillar R.P."/>
            <person name="Pangilinan J."/>
            <person name="Peng Y."/>
            <person name="Rokas A."/>
            <person name="Rosa C.A."/>
            <person name="Scheuner C."/>
            <person name="Sibirny A.A."/>
            <person name="Slot J.C."/>
            <person name="Stielow J.B."/>
            <person name="Sun H."/>
            <person name="Kurtzman C.P."/>
            <person name="Blackwell M."/>
            <person name="Grigoriev I.V."/>
            <person name="Jeffries T.W."/>
        </authorList>
    </citation>
    <scope>NUCLEOTIDE SEQUENCE [LARGE SCALE GENOMIC DNA]</scope>
    <source>
        <strain evidence="4">DSM 1968</strain>
    </source>
</reference>
<name>A0A1D2VN76_9ASCO</name>
<evidence type="ECO:0000313" key="3">
    <source>
        <dbReference type="EMBL" id="ODV63056.1"/>
    </source>
</evidence>
<feature type="region of interest" description="Disordered" evidence="1">
    <location>
        <begin position="214"/>
        <end position="243"/>
    </location>
</feature>
<proteinExistence type="predicted"/>
<feature type="compositionally biased region" description="Polar residues" evidence="1">
    <location>
        <begin position="1"/>
        <end position="12"/>
    </location>
</feature>
<organism evidence="3 4">
    <name type="scientific">Ascoidea rubescens DSM 1968</name>
    <dbReference type="NCBI Taxonomy" id="1344418"/>
    <lineage>
        <taxon>Eukaryota</taxon>
        <taxon>Fungi</taxon>
        <taxon>Dikarya</taxon>
        <taxon>Ascomycota</taxon>
        <taxon>Saccharomycotina</taxon>
        <taxon>Saccharomycetes</taxon>
        <taxon>Ascoideaceae</taxon>
        <taxon>Ascoidea</taxon>
    </lineage>
</organism>
<protein>
    <recommendedName>
        <fullName evidence="2">Ubiquitin-like domain-containing protein</fullName>
    </recommendedName>
</protein>
<sequence length="243" mass="28508">MPPHFFNSSMYSSDDDYDDYDTRNRDRNRDRNRNRNIFPGSFDNMNYGYYSDSHSDYSTESNLQQNYNSFIQKYFYVNPIDTSDDSNDTDSERIIKQKKPQKVHYDPVRVSVYDDDSNQTFQFPYEAVKTWPTFQLAIQAAFPNYSSQIKKVQLDLIDLDDNTAFIPSLFDCFIKPGAKISVKFKFPLKPGNELSLTEQLQKQINLLQLQNAAQSKQQKQSRKSKPLFSFSKSKKNQLHTKKV</sequence>
<dbReference type="GeneID" id="30966333"/>
<accession>A0A1D2VN76</accession>
<feature type="domain" description="Ubiquitin-like" evidence="2">
    <location>
        <begin position="115"/>
        <end position="183"/>
    </location>
</feature>
<dbReference type="AlphaFoldDB" id="A0A1D2VN76"/>